<keyword evidence="7" id="KW-0325">Glycoprotein</keyword>
<dbReference type="Pfam" id="PF22962">
    <property type="entry name" value="Ig_NUP210_7th"/>
    <property type="match status" value="1"/>
</dbReference>
<feature type="region of interest" description="Disordered" evidence="9">
    <location>
        <begin position="1901"/>
        <end position="1937"/>
    </location>
</feature>
<keyword evidence="14" id="KW-1185">Reference proteome</keyword>
<keyword evidence="8" id="KW-0539">Nucleus</keyword>
<sequence length="1963" mass="215119">MLSYNVLLGLFLLLMVDQTASHLSSGPHIADVNILLPSKMTHPVEYRLQGSDGCFKWSWDHHDILSVLPEYNSTSHCSTSARLRSIAPYSGRKETAVYAADVNTGAVIRCKVFIDKISRIQIFHNSIKLDLDGLATLRVRAFDSEENVFSSLVGLQFMWQLMPEPNVLPHHLVHVPLKDSPLSDCGGLCGDLDIQINLEDNGVFSDLYVVKGIEIGHEIVSVHLLEPQFKHMTDKIVLTVAEAISLNPPSPVFVLVGAAVRYSLIIIRGNKAQVVKLPSPHHRWSVSNSSVACVDSMMGLAYALNLGVTNTIVEDTRVAGHIQVSSLNVVLPDSLSLYMIPLSTSDDPVEGIKAIPSMTRWYGVSGRRYLIQMKVFSEGPDAQEIYITESDDIKLSNNQSDYWRLFTVSDDIAIKHGWQNSIILKATSQGRDKLTASLTYFSGLNETKEVLKVAQEVMVCDQLMFSLDKSDASPTIFLPWAPAIYQEVELLATGGCAKASSDYKWFSSDMSIVSVSASGVVQAKKPGKATIKVLSIFDSFNYDEVVVEVSVPASMVMLLNFPVETVVGTHLQAAVTMKASNGAYFYRCDAFSSFIKWKAGSESFIIVNSTGESPALDSLGNANFHASNYGPPCSWAYIYASASGRATLHATLSKEYHNFDSSFGGPFVLKASSLIAAYSPLSIRQAGDGNHFGGYFFDLALAETDKQLVKLDKIYLVPGTHLDVMLLGGPEKWNNGVDFVETMEILNEQHGHIDNGASVESLSESYKSLYRVSCQMLGTYKIVFKRGNLVGDGHPLPAVAEVPLSLICSIPASIVLLVDEHVNEREVIRTAIQADRSSGRIRVTPVTVANGRTIRLAAIGISNSGEAFANSSSLYLRWELFSCNEMAKWDDADNLERSEHSWERLLSLKNESGLCTVRATAIGFRDNMGGHKSVPLLDSSENVLADAIRLQLVSTLMVSPEFNLVFFNPNAKLNLSITGGSCFLEAVVNDSRVLEVVQPQRGLQCSQLMLSPKGMGTALVTVYDVGLAPPLGASAVVQVVDIDWIKIVSPEEISLMEGASQTIDLMAGISDGRTFDSYQFAYMNIHVHVEDHIIEVLDINDISRTGGGYVNIPKFKILATHLGITTFFVSAVQQSGHEILSQPIMVEVYAPPIIHPQDIFLVPGAAYVLTVKGGPTVGVYVEYMSMNEEIVTMHRSSGRLSAISPGNTTIRARVFRNGDTVICEAYGSVKVGVPSSVILNAQSELLGVGREMPIYPLFSEGDLFSVYELCQNYQWTVEDDKVLSFNLLEHLNGEKYATQLDPSEKIQFPSHMSEEELGFIKVMFGRSTGRTNIAVSFSCEFISSGSKSWTRFYNASLSILVVPDLPLALGVPITWVLPPHYTTTSILPSSSESYGQRDSQSHKGTIMYSLLRNFPDKNEGVQKDAISVEGDRIKTSESNNLACIQAKDRITGRIEIAACVKVAEVSQIRITNKEEVPFHGINLAVGAELSLPVVYLDALGNPFYEAYGAVLFDVVTNFPDVVSINKNNTHGGSRNIHLKAMQHGRALVRISIDRIPQKSDYILISVGAHIHPQNPVLHIGGHLNFSIEGLNDILSGQWSTANGSVISVSPLSGVAEVVGEGTTQVFFEASSLKLRTAVVVLTEDIVSVDAPRETLTNVPVPTKGYNFSVKISNNYDKFKALGNMKGLQYDCRVDPPFVGYAKPWLDLDTGNSYCLFFPYSPEHLVRLIPKSKDMKPDISVSINASLRGADHVSGSASALFVGGFSILEMGKDSMQLNLTPYSNKTIITILGNIDVEIYWHERESLLITRIHTEGFGIGGRAKYEVKMLGAKRFTDTIFITLPANGQSVEIDVSCDPGERTASETTINYTLWTTVLGCLALLILTVVVSICYLDRPDRSPQTSINVPATPSIAAPVTPDRSSPAIGSESPRTPQPFIDYVRRTIDETPYYRREPRRRVNPQNTF</sequence>
<evidence type="ECO:0000256" key="7">
    <source>
        <dbReference type="ARBA" id="ARBA00023180"/>
    </source>
</evidence>
<keyword evidence="6 10" id="KW-0472">Membrane</keyword>
<feature type="transmembrane region" description="Helical" evidence="10">
    <location>
        <begin position="1868"/>
        <end position="1892"/>
    </location>
</feature>
<feature type="domain" description="BIG2" evidence="12">
    <location>
        <begin position="471"/>
        <end position="547"/>
    </location>
</feature>
<evidence type="ECO:0000256" key="9">
    <source>
        <dbReference type="SAM" id="MobiDB-lite"/>
    </source>
</evidence>
<keyword evidence="5 10" id="KW-1133">Transmembrane helix</keyword>
<dbReference type="SMR" id="A0A251Q776"/>
<evidence type="ECO:0000259" key="12">
    <source>
        <dbReference type="SMART" id="SM00635"/>
    </source>
</evidence>
<dbReference type="InterPro" id="IPR055098">
    <property type="entry name" value="Ig_NUP210_3rd"/>
</dbReference>
<dbReference type="SMART" id="SM00635">
    <property type="entry name" value="BID_2"/>
    <property type="match status" value="3"/>
</dbReference>
<dbReference type="InterPro" id="IPR055097">
    <property type="entry name" value="Ig_NUP210_2nd"/>
</dbReference>
<dbReference type="PANTHER" id="PTHR23019:SF0">
    <property type="entry name" value="NUCLEAR PORE MEMBRANE GLYCOPROTEIN 210"/>
    <property type="match status" value="1"/>
</dbReference>
<feature type="signal peptide" evidence="11">
    <location>
        <begin position="1"/>
        <end position="21"/>
    </location>
</feature>
<feature type="chain" id="PRO_5012625921" description="BIG2 domain-containing protein" evidence="11">
    <location>
        <begin position="22"/>
        <end position="1963"/>
    </location>
</feature>
<feature type="domain" description="BIG2" evidence="12">
    <location>
        <begin position="1564"/>
        <end position="1639"/>
    </location>
</feature>
<evidence type="ECO:0000313" key="13">
    <source>
        <dbReference type="EMBL" id="ONI19691.1"/>
    </source>
</evidence>
<comment type="subcellular location">
    <subcellularLocation>
        <location evidence="1">Nucleus membrane</location>
        <topology evidence="1">Single-pass membrane protein</topology>
    </subcellularLocation>
</comment>
<feature type="domain" description="BIG2" evidence="12">
    <location>
        <begin position="1148"/>
        <end position="1224"/>
    </location>
</feature>
<protein>
    <recommendedName>
        <fullName evidence="12">BIG2 domain-containing protein</fullName>
    </recommendedName>
</protein>
<dbReference type="OrthoDB" id="361283at2759"/>
<evidence type="ECO:0000256" key="11">
    <source>
        <dbReference type="SAM" id="SignalP"/>
    </source>
</evidence>
<dbReference type="InterPro" id="IPR055099">
    <property type="entry name" value="Ig_NUP210_7th"/>
</dbReference>
<dbReference type="Pfam" id="PF24425">
    <property type="entry name" value="Ig_GP210_15th"/>
    <property type="match status" value="1"/>
</dbReference>
<gene>
    <name evidence="13" type="ORF">PRUPE_3G292000</name>
</gene>
<dbReference type="Pfam" id="PF24427">
    <property type="entry name" value="Ig_GP210_16th"/>
    <property type="match status" value="1"/>
</dbReference>
<evidence type="ECO:0000256" key="4">
    <source>
        <dbReference type="ARBA" id="ARBA00022729"/>
    </source>
</evidence>
<dbReference type="eggNOG" id="KOG1833">
    <property type="taxonomic scope" value="Eukaryota"/>
</dbReference>
<dbReference type="InterPro" id="IPR055096">
    <property type="entry name" value="Ig_NUP210_1st"/>
</dbReference>
<dbReference type="InterPro" id="IPR008964">
    <property type="entry name" value="Invasin/intimin_cell_adhesion"/>
</dbReference>
<dbReference type="Pfam" id="PF22969">
    <property type="entry name" value="Ig_NUP210_2nd"/>
    <property type="match status" value="1"/>
</dbReference>
<evidence type="ECO:0000256" key="2">
    <source>
        <dbReference type="ARBA" id="ARBA00007313"/>
    </source>
</evidence>
<keyword evidence="4 11" id="KW-0732">Signal</keyword>
<dbReference type="Pfam" id="PF26182">
    <property type="entry name" value="Ig_NUP210_5th"/>
    <property type="match status" value="1"/>
</dbReference>
<dbReference type="GO" id="GO:0031965">
    <property type="term" value="C:nuclear membrane"/>
    <property type="evidence" value="ECO:0007669"/>
    <property type="project" value="UniProtKB-SubCell"/>
</dbReference>
<proteinExistence type="inferred from homology"/>
<keyword evidence="3 10" id="KW-0812">Transmembrane</keyword>
<name>A0A251Q776_PRUPE</name>
<evidence type="ECO:0000256" key="3">
    <source>
        <dbReference type="ARBA" id="ARBA00022692"/>
    </source>
</evidence>
<organism evidence="13 14">
    <name type="scientific">Prunus persica</name>
    <name type="common">Peach</name>
    <name type="synonym">Amygdalus persica</name>
    <dbReference type="NCBI Taxonomy" id="3760"/>
    <lineage>
        <taxon>Eukaryota</taxon>
        <taxon>Viridiplantae</taxon>
        <taxon>Streptophyta</taxon>
        <taxon>Embryophyta</taxon>
        <taxon>Tracheophyta</taxon>
        <taxon>Spermatophyta</taxon>
        <taxon>Magnoliopsida</taxon>
        <taxon>eudicotyledons</taxon>
        <taxon>Gunneridae</taxon>
        <taxon>Pentapetalae</taxon>
        <taxon>rosids</taxon>
        <taxon>fabids</taxon>
        <taxon>Rosales</taxon>
        <taxon>Rosaceae</taxon>
        <taxon>Amygdaloideae</taxon>
        <taxon>Amygdaleae</taxon>
        <taxon>Prunus</taxon>
    </lineage>
</organism>
<accession>A0A251Q776</accession>
<dbReference type="Gramene" id="ONI19691">
    <property type="protein sequence ID" value="ONI19691"/>
    <property type="gene ID" value="PRUPE_3G292000"/>
</dbReference>
<dbReference type="InterPro" id="IPR056232">
    <property type="entry name" value="Ig_GP210_15th"/>
</dbReference>
<reference evidence="13 14" key="1">
    <citation type="journal article" date="2013" name="Nat. Genet.">
        <title>The high-quality draft genome of peach (Prunus persica) identifies unique patterns of genetic diversity, domestication and genome evolution.</title>
        <authorList>
            <consortium name="International Peach Genome Initiative"/>
            <person name="Verde I."/>
            <person name="Abbott A.G."/>
            <person name="Scalabrin S."/>
            <person name="Jung S."/>
            <person name="Shu S."/>
            <person name="Marroni F."/>
            <person name="Zhebentyayeva T."/>
            <person name="Dettori M.T."/>
            <person name="Grimwood J."/>
            <person name="Cattonaro F."/>
            <person name="Zuccolo A."/>
            <person name="Rossini L."/>
            <person name="Jenkins J."/>
            <person name="Vendramin E."/>
            <person name="Meisel L.A."/>
            <person name="Decroocq V."/>
            <person name="Sosinski B."/>
            <person name="Prochnik S."/>
            <person name="Mitros T."/>
            <person name="Policriti A."/>
            <person name="Cipriani G."/>
            <person name="Dondini L."/>
            <person name="Ficklin S."/>
            <person name="Goodstein D.M."/>
            <person name="Xuan P."/>
            <person name="Del Fabbro C."/>
            <person name="Aramini V."/>
            <person name="Copetti D."/>
            <person name="Gonzalez S."/>
            <person name="Horner D.S."/>
            <person name="Falchi R."/>
            <person name="Lucas S."/>
            <person name="Mica E."/>
            <person name="Maldonado J."/>
            <person name="Lazzari B."/>
            <person name="Bielenberg D."/>
            <person name="Pirona R."/>
            <person name="Miculan M."/>
            <person name="Barakat A."/>
            <person name="Testolin R."/>
            <person name="Stella A."/>
            <person name="Tartarini S."/>
            <person name="Tonutti P."/>
            <person name="Arus P."/>
            <person name="Orellana A."/>
            <person name="Wells C."/>
            <person name="Main D."/>
            <person name="Vizzotto G."/>
            <person name="Silva H."/>
            <person name="Salamini F."/>
            <person name="Schmutz J."/>
            <person name="Morgante M."/>
            <person name="Rokhsar D.S."/>
        </authorList>
    </citation>
    <scope>NUCLEOTIDE SEQUENCE [LARGE SCALE GENOMIC DNA]</scope>
    <source>
        <strain evidence="14">cv. Nemared</strain>
    </source>
</reference>
<dbReference type="InterPro" id="IPR003343">
    <property type="entry name" value="Big_2"/>
</dbReference>
<evidence type="ECO:0000256" key="8">
    <source>
        <dbReference type="ARBA" id="ARBA00023242"/>
    </source>
</evidence>
<evidence type="ECO:0000256" key="1">
    <source>
        <dbReference type="ARBA" id="ARBA00004590"/>
    </source>
</evidence>
<comment type="similarity">
    <text evidence="2">Belongs to the NUP210 family.</text>
</comment>
<evidence type="ECO:0000256" key="6">
    <source>
        <dbReference type="ARBA" id="ARBA00023136"/>
    </source>
</evidence>
<dbReference type="InterPro" id="IPR045197">
    <property type="entry name" value="NUP210-like"/>
</dbReference>
<dbReference type="Pfam" id="PF22967">
    <property type="entry name" value="Ig_NUP210_1st"/>
    <property type="match status" value="1"/>
</dbReference>
<dbReference type="EMBL" id="CM007653">
    <property type="protein sequence ID" value="ONI19691.1"/>
    <property type="molecule type" value="Genomic_DNA"/>
</dbReference>
<evidence type="ECO:0000313" key="14">
    <source>
        <dbReference type="Proteomes" id="UP000006882"/>
    </source>
</evidence>
<evidence type="ECO:0000256" key="10">
    <source>
        <dbReference type="SAM" id="Phobius"/>
    </source>
</evidence>
<dbReference type="STRING" id="3760.A0A251Q776"/>
<evidence type="ECO:0000256" key="5">
    <source>
        <dbReference type="ARBA" id="ARBA00022989"/>
    </source>
</evidence>
<dbReference type="SUPFAM" id="SSF49373">
    <property type="entry name" value="Invasin/intimin cell-adhesion fragments"/>
    <property type="match status" value="1"/>
</dbReference>
<dbReference type="Proteomes" id="UP000006882">
    <property type="component" value="Chromosome G3"/>
</dbReference>
<dbReference type="Pfam" id="PF22963">
    <property type="entry name" value="Ig_NUP210_3rd"/>
    <property type="match status" value="1"/>
</dbReference>
<dbReference type="PANTHER" id="PTHR23019">
    <property type="entry name" value="NUCLEAR PORE MEMBRANE GLYCOPROTEIN GP210-RELATED"/>
    <property type="match status" value="1"/>
</dbReference>
<dbReference type="InterPro" id="IPR056233">
    <property type="entry name" value="Ig_GP210_16th"/>
</dbReference>
<dbReference type="Gene3D" id="2.60.40.1080">
    <property type="match status" value="1"/>
</dbReference>